<gene>
    <name evidence="3" type="ORF">GSI_04145</name>
</gene>
<feature type="compositionally biased region" description="Polar residues" evidence="1">
    <location>
        <begin position="94"/>
        <end position="103"/>
    </location>
</feature>
<name>A0A2G8SID5_9APHY</name>
<feature type="region of interest" description="Disordered" evidence="1">
    <location>
        <begin position="90"/>
        <end position="109"/>
    </location>
</feature>
<evidence type="ECO:0000313" key="3">
    <source>
        <dbReference type="EMBL" id="PIL33522.1"/>
    </source>
</evidence>
<evidence type="ECO:0000256" key="1">
    <source>
        <dbReference type="SAM" id="MobiDB-lite"/>
    </source>
</evidence>
<feature type="transmembrane region" description="Helical" evidence="2">
    <location>
        <begin position="186"/>
        <end position="207"/>
    </location>
</feature>
<feature type="transmembrane region" description="Helical" evidence="2">
    <location>
        <begin position="65"/>
        <end position="83"/>
    </location>
</feature>
<dbReference type="Proteomes" id="UP000230002">
    <property type="component" value="Unassembled WGS sequence"/>
</dbReference>
<keyword evidence="4" id="KW-1185">Reference proteome</keyword>
<proteinExistence type="predicted"/>
<comment type="caution">
    <text evidence="3">The sequence shown here is derived from an EMBL/GenBank/DDBJ whole genome shotgun (WGS) entry which is preliminary data.</text>
</comment>
<protein>
    <submittedName>
        <fullName evidence="3">Uncharacterized protein</fullName>
    </submittedName>
</protein>
<keyword evidence="2" id="KW-0472">Membrane</keyword>
<evidence type="ECO:0000313" key="4">
    <source>
        <dbReference type="Proteomes" id="UP000230002"/>
    </source>
</evidence>
<feature type="transmembrane region" description="Helical" evidence="2">
    <location>
        <begin position="33"/>
        <end position="53"/>
    </location>
</feature>
<dbReference type="EMBL" id="AYKW01000007">
    <property type="protein sequence ID" value="PIL33522.1"/>
    <property type="molecule type" value="Genomic_DNA"/>
</dbReference>
<dbReference type="OrthoDB" id="2653987at2759"/>
<dbReference type="AlphaFoldDB" id="A0A2G8SID5"/>
<evidence type="ECO:0000256" key="2">
    <source>
        <dbReference type="SAM" id="Phobius"/>
    </source>
</evidence>
<sequence>MSIITSFFVSIDSMVYAFPYRDPDLSAWTVLDLLISASLGGAIILHVCACKHFFRRISRAPSNSLTLAILAYVASFVLIRYQLSDAEKAEQATERPSTVSGSSKPEGHTRLQSFSAESTLSPWEAYTDLRALVSVYQVRFLSIISCGVVPRQARAKRNRDPEKSVADDPVLKLKSMVTTLSRCHTVVTIMTQLGFMLALLGILAYFWTGLPRALGIFASALLGTCLLAIGAVIM</sequence>
<feature type="transmembrane region" description="Helical" evidence="2">
    <location>
        <begin position="213"/>
        <end position="233"/>
    </location>
</feature>
<accession>A0A2G8SID5</accession>
<keyword evidence="2" id="KW-1133">Transmembrane helix</keyword>
<reference evidence="3 4" key="1">
    <citation type="journal article" date="2015" name="Sci. Rep.">
        <title>Chromosome-level genome map provides insights into diverse defense mechanisms in the medicinal fungus Ganoderma sinense.</title>
        <authorList>
            <person name="Zhu Y."/>
            <person name="Xu J."/>
            <person name="Sun C."/>
            <person name="Zhou S."/>
            <person name="Xu H."/>
            <person name="Nelson D.R."/>
            <person name="Qian J."/>
            <person name="Song J."/>
            <person name="Luo H."/>
            <person name="Xiang L."/>
            <person name="Li Y."/>
            <person name="Xu Z."/>
            <person name="Ji A."/>
            <person name="Wang L."/>
            <person name="Lu S."/>
            <person name="Hayward A."/>
            <person name="Sun W."/>
            <person name="Li X."/>
            <person name="Schwartz D.C."/>
            <person name="Wang Y."/>
            <person name="Chen S."/>
        </authorList>
    </citation>
    <scope>NUCLEOTIDE SEQUENCE [LARGE SCALE GENOMIC DNA]</scope>
    <source>
        <strain evidence="3 4">ZZ0214-1</strain>
    </source>
</reference>
<keyword evidence="2" id="KW-0812">Transmembrane</keyword>
<organism evidence="3 4">
    <name type="scientific">Ganoderma sinense ZZ0214-1</name>
    <dbReference type="NCBI Taxonomy" id="1077348"/>
    <lineage>
        <taxon>Eukaryota</taxon>
        <taxon>Fungi</taxon>
        <taxon>Dikarya</taxon>
        <taxon>Basidiomycota</taxon>
        <taxon>Agaricomycotina</taxon>
        <taxon>Agaricomycetes</taxon>
        <taxon>Polyporales</taxon>
        <taxon>Polyporaceae</taxon>
        <taxon>Ganoderma</taxon>
    </lineage>
</organism>